<dbReference type="Pfam" id="PF08205">
    <property type="entry name" value="C2-set_2"/>
    <property type="match status" value="1"/>
</dbReference>
<feature type="compositionally biased region" description="Basic and acidic residues" evidence="9">
    <location>
        <begin position="48"/>
        <end position="57"/>
    </location>
</feature>
<evidence type="ECO:0000256" key="2">
    <source>
        <dbReference type="ARBA" id="ARBA00022692"/>
    </source>
</evidence>
<dbReference type="SUPFAM" id="SSF48726">
    <property type="entry name" value="Immunoglobulin"/>
    <property type="match status" value="2"/>
</dbReference>
<evidence type="ECO:0000256" key="8">
    <source>
        <dbReference type="ARBA" id="ARBA00038361"/>
    </source>
</evidence>
<keyword evidence="7" id="KW-1015">Disulfide bond</keyword>
<dbReference type="PANTHER" id="PTHR12035">
    <property type="entry name" value="SIALIC ACID BINDING IMMUNOGLOBULIN-LIKE LECTIN"/>
    <property type="match status" value="1"/>
</dbReference>
<dbReference type="PANTHER" id="PTHR12035:SF140">
    <property type="entry name" value="SIALIC ACID-BINDING IG-LIKE LECTIN 16"/>
    <property type="match status" value="1"/>
</dbReference>
<dbReference type="InterPro" id="IPR051036">
    <property type="entry name" value="SIGLEC"/>
</dbReference>
<comment type="subcellular location">
    <subcellularLocation>
        <location evidence="1">Membrane</location>
        <topology evidence="1">Single-pass membrane protein</topology>
    </subcellularLocation>
</comment>
<dbReference type="InterPro" id="IPR036179">
    <property type="entry name" value="Ig-like_dom_sf"/>
</dbReference>
<dbReference type="Gene3D" id="2.60.40.10">
    <property type="entry name" value="Immunoglobulins"/>
    <property type="match status" value="2"/>
</dbReference>
<name>A0A8J1LAN3_XENLA</name>
<dbReference type="AlphaFoldDB" id="A0A8J1LAN3"/>
<dbReference type="InterPro" id="IPR013162">
    <property type="entry name" value="CD80_C2-set"/>
</dbReference>
<proteinExistence type="inferred from homology"/>
<dbReference type="InterPro" id="IPR003599">
    <property type="entry name" value="Ig_sub"/>
</dbReference>
<dbReference type="GO" id="GO:0005886">
    <property type="term" value="C:plasma membrane"/>
    <property type="evidence" value="ECO:0000318"/>
    <property type="project" value="GO_Central"/>
</dbReference>
<evidence type="ECO:0000256" key="7">
    <source>
        <dbReference type="ARBA" id="ARBA00023157"/>
    </source>
</evidence>
<dbReference type="GO" id="GO:0030246">
    <property type="term" value="F:carbohydrate binding"/>
    <property type="evidence" value="ECO:0007669"/>
    <property type="project" value="UniProtKB-KW"/>
</dbReference>
<evidence type="ECO:0000256" key="6">
    <source>
        <dbReference type="ARBA" id="ARBA00023136"/>
    </source>
</evidence>
<keyword evidence="12" id="KW-1185">Reference proteome</keyword>
<sequence length="504" mass="56096">MCSLSLTRIQSLESLDEFQVYVISVNGDERELLQPQCRKHLLQGRRVAEGQDVRGQDQRQMNPSGTERTPEHDYADIRFSSLRMRAKTGAIQEDNPLSQICMLFSTGTDGQTPGYILYALRLETVTSGLCVEIPCRFTIPASRTLSTTVTGIWRRTDTSNIVAASTDASKVSVRTKSRFSLTGKVHEGDCSFSISNVQQGDQGKYEFRFEDGDHKYSYQWNRLNLIVTNLSEPTISPVGKLIAGKQITLTCTSHPTSQECKGNITWEGTVNIENSSNYEREDEDGKVSSVSNITFTPSQRDHKSSLTCTVTYSGVSTNSSISLNVESLPHEKIMNHLNVLIIRGISIIVLSGIIAVTAVLVMRCRKNSSASRVATRPANITSSFLVLEVERNQREVLDKQRGQIVTELGRKATPAHQETTENIAESIRHKLVQAEDKQGYNGPYENKSVAMIEGDTNLIRCEVNSNPVTNVSWKRRDDIFSATSGQGLTLALSPEYSWIHHCYC</sequence>
<dbReference type="Proteomes" id="UP000186698">
    <property type="component" value="Chromosome 7S"/>
</dbReference>
<evidence type="ECO:0000259" key="11">
    <source>
        <dbReference type="PROSITE" id="PS50835"/>
    </source>
</evidence>
<comment type="similarity">
    <text evidence="8">Belongs to the immunoglobulin superfamily. SIGLEC (sialic acid binding Ig-like lectin) family.</text>
</comment>
<feature type="region of interest" description="Disordered" evidence="9">
    <location>
        <begin position="48"/>
        <end position="71"/>
    </location>
</feature>
<evidence type="ECO:0000256" key="9">
    <source>
        <dbReference type="SAM" id="MobiDB-lite"/>
    </source>
</evidence>
<evidence type="ECO:0000256" key="3">
    <source>
        <dbReference type="ARBA" id="ARBA00022734"/>
    </source>
</evidence>
<evidence type="ECO:0000256" key="5">
    <source>
        <dbReference type="ARBA" id="ARBA00022989"/>
    </source>
</evidence>
<dbReference type="InterPro" id="IPR013783">
    <property type="entry name" value="Ig-like_fold"/>
</dbReference>
<dbReference type="InterPro" id="IPR013106">
    <property type="entry name" value="Ig_V-set"/>
</dbReference>
<gene>
    <name evidence="13" type="primary">LOC121396062</name>
</gene>
<dbReference type="PROSITE" id="PS50835">
    <property type="entry name" value="IG_LIKE"/>
    <property type="match status" value="2"/>
</dbReference>
<protein>
    <submittedName>
        <fullName evidence="13">Uncharacterized protein LOC121396062</fullName>
    </submittedName>
</protein>
<dbReference type="OrthoDB" id="5843397at2759"/>
<keyword evidence="3" id="KW-0430">Lectin</keyword>
<dbReference type="RefSeq" id="XP_041426587.1">
    <property type="nucleotide sequence ID" value="XM_041570653.1"/>
</dbReference>
<feature type="domain" description="Ig-like" evidence="11">
    <location>
        <begin position="233"/>
        <end position="322"/>
    </location>
</feature>
<dbReference type="InterPro" id="IPR007110">
    <property type="entry name" value="Ig-like_dom"/>
</dbReference>
<evidence type="ECO:0000256" key="10">
    <source>
        <dbReference type="SAM" id="Phobius"/>
    </source>
</evidence>
<feature type="domain" description="Ig-like" evidence="11">
    <location>
        <begin position="443"/>
        <end position="504"/>
    </location>
</feature>
<evidence type="ECO:0000256" key="4">
    <source>
        <dbReference type="ARBA" id="ARBA00022889"/>
    </source>
</evidence>
<keyword evidence="5 10" id="KW-1133">Transmembrane helix</keyword>
<dbReference type="SMART" id="SM00409">
    <property type="entry name" value="IG"/>
    <property type="match status" value="2"/>
</dbReference>
<feature type="compositionally biased region" description="Polar residues" evidence="9">
    <location>
        <begin position="58"/>
        <end position="67"/>
    </location>
</feature>
<evidence type="ECO:0000256" key="1">
    <source>
        <dbReference type="ARBA" id="ARBA00004167"/>
    </source>
</evidence>
<reference evidence="13" key="1">
    <citation type="submission" date="2025-08" db="UniProtKB">
        <authorList>
            <consortium name="RefSeq"/>
        </authorList>
    </citation>
    <scope>IDENTIFICATION</scope>
    <source>
        <strain evidence="13">J_2021</strain>
        <tissue evidence="13">Erythrocytes</tissue>
    </source>
</reference>
<keyword evidence="4" id="KW-0130">Cell adhesion</keyword>
<dbReference type="GeneID" id="121396062"/>
<feature type="transmembrane region" description="Helical" evidence="10">
    <location>
        <begin position="340"/>
        <end position="362"/>
    </location>
</feature>
<evidence type="ECO:0000313" key="13">
    <source>
        <dbReference type="RefSeq" id="XP_041426587.1"/>
    </source>
</evidence>
<dbReference type="KEGG" id="xla:121396062"/>
<dbReference type="GO" id="GO:0033691">
    <property type="term" value="F:sialic acid binding"/>
    <property type="evidence" value="ECO:0000318"/>
    <property type="project" value="GO_Central"/>
</dbReference>
<keyword evidence="2 10" id="KW-0812">Transmembrane</keyword>
<keyword evidence="6 10" id="KW-0472">Membrane</keyword>
<accession>A0A8J1LAN3</accession>
<organism evidence="12 13">
    <name type="scientific">Xenopus laevis</name>
    <name type="common">African clawed frog</name>
    <dbReference type="NCBI Taxonomy" id="8355"/>
    <lineage>
        <taxon>Eukaryota</taxon>
        <taxon>Metazoa</taxon>
        <taxon>Chordata</taxon>
        <taxon>Craniata</taxon>
        <taxon>Vertebrata</taxon>
        <taxon>Euteleostomi</taxon>
        <taxon>Amphibia</taxon>
        <taxon>Batrachia</taxon>
        <taxon>Anura</taxon>
        <taxon>Pipoidea</taxon>
        <taxon>Pipidae</taxon>
        <taxon>Xenopodinae</taxon>
        <taxon>Xenopus</taxon>
        <taxon>Xenopus</taxon>
    </lineage>
</organism>
<dbReference type="GO" id="GO:0007155">
    <property type="term" value="P:cell adhesion"/>
    <property type="evidence" value="ECO:0000318"/>
    <property type="project" value="GO_Central"/>
</dbReference>
<evidence type="ECO:0000313" key="12">
    <source>
        <dbReference type="Proteomes" id="UP000186698"/>
    </source>
</evidence>
<dbReference type="Pfam" id="PF07686">
    <property type="entry name" value="V-set"/>
    <property type="match status" value="1"/>
</dbReference>